<proteinExistence type="predicted"/>
<name>A0AAU7VJJ5_9FIRM</name>
<dbReference type="EMBL" id="CP158367">
    <property type="protein sequence ID" value="XBX74207.1"/>
    <property type="molecule type" value="Genomic_DNA"/>
</dbReference>
<protein>
    <submittedName>
        <fullName evidence="1">Uncharacterized protein</fullName>
    </submittedName>
</protein>
<accession>A0AAU7VJJ5</accession>
<dbReference type="AlphaFoldDB" id="A0AAU7VJJ5"/>
<dbReference type="RefSeq" id="WP_350342965.1">
    <property type="nucleotide sequence ID" value="NZ_CP158367.1"/>
</dbReference>
<organism evidence="1">
    <name type="scientific">Proteinivorax tanatarense</name>
    <dbReference type="NCBI Taxonomy" id="1260629"/>
    <lineage>
        <taxon>Bacteria</taxon>
        <taxon>Bacillati</taxon>
        <taxon>Bacillota</taxon>
        <taxon>Clostridia</taxon>
        <taxon>Eubacteriales</taxon>
        <taxon>Proteinivoracaceae</taxon>
        <taxon>Proteinivorax</taxon>
    </lineage>
</organism>
<reference evidence="1" key="1">
    <citation type="journal article" date="2013" name="Extremophiles">
        <title>Proteinivorax tanatarense gen. nov., sp. nov., an anaerobic, haloalkaliphilic, proteolytic bacterium isolated from a decaying algal bloom, and proposal of Proteinivoraceae fam. nov.</title>
        <authorList>
            <person name="Kevbrin V."/>
            <person name="Boltyanskaya Y."/>
            <person name="Zhilina T."/>
            <person name="Kolganova T."/>
            <person name="Lavrentjeva E."/>
            <person name="Kuznetsov B."/>
        </authorList>
    </citation>
    <scope>NUCLEOTIDE SEQUENCE</scope>
    <source>
        <strain evidence="1">Z-910T</strain>
    </source>
</reference>
<reference evidence="1" key="2">
    <citation type="submission" date="2024-06" db="EMBL/GenBank/DDBJ databases">
        <authorList>
            <person name="Petrova K.O."/>
            <person name="Toshchakov S.V."/>
            <person name="Boltjanskaja Y.V."/>
            <person name="Kevbrin V."/>
        </authorList>
    </citation>
    <scope>NUCLEOTIDE SEQUENCE</scope>
    <source>
        <strain evidence="1">Z-910T</strain>
    </source>
</reference>
<sequence>MDNEDLKQSLKFLKMCLLEKDMAFAEKVLAENIRKSVKETAALWTTYYRLTEDVSVYHQNQSPPALPRLPDYDISAESYNSLMGGMRDDR</sequence>
<evidence type="ECO:0000313" key="1">
    <source>
        <dbReference type="EMBL" id="XBX74207.1"/>
    </source>
</evidence>
<gene>
    <name evidence="1" type="ORF">PRVXT_002234</name>
</gene>